<accession>E9SGH0</accession>
<dbReference type="STRING" id="246199.CUS_6389"/>
<dbReference type="GO" id="GO:0005576">
    <property type="term" value="C:extracellular region"/>
    <property type="evidence" value="ECO:0007669"/>
    <property type="project" value="TreeGrafter"/>
</dbReference>
<evidence type="ECO:0000259" key="8">
    <source>
        <dbReference type="Pfam" id="PF00150"/>
    </source>
</evidence>
<dbReference type="PANTHER" id="PTHR31297">
    <property type="entry name" value="GLUCAN ENDO-1,6-BETA-GLUCOSIDASE B"/>
    <property type="match status" value="1"/>
</dbReference>
<evidence type="ECO:0000256" key="6">
    <source>
        <dbReference type="ARBA" id="ARBA00023326"/>
    </source>
</evidence>
<dbReference type="SUPFAM" id="SSF51445">
    <property type="entry name" value="(Trans)glycosidases"/>
    <property type="match status" value="1"/>
</dbReference>
<dbReference type="OrthoDB" id="9800475at2"/>
<keyword evidence="6" id="KW-0624">Polysaccharide degradation</keyword>
<dbReference type="GO" id="GO:0030245">
    <property type="term" value="P:cellulose catabolic process"/>
    <property type="evidence" value="ECO:0007669"/>
    <property type="project" value="UniProtKB-KW"/>
</dbReference>
<keyword evidence="10" id="KW-1185">Reference proteome</keyword>
<evidence type="ECO:0000313" key="9">
    <source>
        <dbReference type="EMBL" id="EGC01628.1"/>
    </source>
</evidence>
<evidence type="ECO:0000256" key="3">
    <source>
        <dbReference type="ARBA" id="ARBA00023001"/>
    </source>
</evidence>
<protein>
    <submittedName>
        <fullName evidence="9">Cellulase (Glycosyl hydrolase family 5)</fullName>
    </submittedName>
</protein>
<evidence type="ECO:0000313" key="10">
    <source>
        <dbReference type="Proteomes" id="UP000004259"/>
    </source>
</evidence>
<reference evidence="9 10" key="1">
    <citation type="submission" date="2011-02" db="EMBL/GenBank/DDBJ databases">
        <authorList>
            <person name="Nelson K.E."/>
            <person name="Sutton G."/>
            <person name="Torralba M."/>
            <person name="Durkin S."/>
            <person name="Harkins D."/>
            <person name="Montgomery R."/>
            <person name="Ziemer C."/>
            <person name="Klaassens E."/>
            <person name="Ocuiv P."/>
            <person name="Morrison M."/>
        </authorList>
    </citation>
    <scope>NUCLEOTIDE SEQUENCE [LARGE SCALE GENOMIC DNA]</scope>
    <source>
        <strain evidence="9 10">8</strain>
    </source>
</reference>
<keyword evidence="4" id="KW-0119">Carbohydrate metabolism</keyword>
<evidence type="ECO:0000256" key="5">
    <source>
        <dbReference type="ARBA" id="ARBA00023295"/>
    </source>
</evidence>
<dbReference type="InterPro" id="IPR050386">
    <property type="entry name" value="Glycosyl_hydrolase_5"/>
</dbReference>
<sequence>MKKTIQGRVVSALSAAAIALTGMSSLPSAVIEASALSGQNAKGIVSQMRIGWNLGNTLECSNTNLPVTASPKKFATAWGQPEPNANQFEAVKKAGFNTVRIPVTWYEHLQWNDSTKKYHVEDNWMNYVKQTVDYAIDRDMFVILNIHHEDFINVSQFNENTYQTAELKLTSIWSEVAEEFANYDQHLIFEGMNEPRQTGNSAVSEWGNGSGDNGYTWNYVNRLNAAFVNTVRGQGSSANKERLLMLPGYCASNDSTAISNIAIPSNAGNVALSVHAYSPYFFTMATDSYANHTYPGSSGWGADYYSELYNMFNYLGQLQDQKGVPIIIGEFSASDFNNTESRAKWAKDYLSLAKSKGIPCVLWDNNVTAENAGNSKGEAHGYLYRKGCTWYPNSEPVIKAMMEVYGINSETGEYTEIVDPAFDWNNVNIGSDWVELYKNPNGSTIEAWKNFTVSNWKNYVNKDYKFVLVYDSDQAPELVLQDGSYDTWNRVASSDDSDTPYIKEFYYDDLTSAIANSGKTMNDMNSLYISATTSSLTAYGLYAVPVSGTQPDPQPQPQGQTYPTISGIEYNSQYHQIRFNWNAVDNAQNYGIAVYLAGKWRIQTQTIPANTLSYTTPKNLTPNKSYKVAIAAKVNGTWDVANAIKNAVIVTVP</sequence>
<dbReference type="AlphaFoldDB" id="E9SGH0"/>
<proteinExistence type="inferred from homology"/>
<dbReference type="Proteomes" id="UP000004259">
    <property type="component" value="Unassembled WGS sequence"/>
</dbReference>
<dbReference type="Gene3D" id="3.20.20.80">
    <property type="entry name" value="Glycosidases"/>
    <property type="match status" value="1"/>
</dbReference>
<dbReference type="InterPro" id="IPR018087">
    <property type="entry name" value="Glyco_hydro_5_CS"/>
</dbReference>
<dbReference type="eggNOG" id="COG2730">
    <property type="taxonomic scope" value="Bacteria"/>
</dbReference>
<keyword evidence="7" id="KW-0732">Signal</keyword>
<dbReference type="PROSITE" id="PS00659">
    <property type="entry name" value="GLYCOSYL_HYDROL_F5"/>
    <property type="match status" value="1"/>
</dbReference>
<feature type="domain" description="Glycoside hydrolase family 5" evidence="8">
    <location>
        <begin position="72"/>
        <end position="366"/>
    </location>
</feature>
<feature type="signal peptide" evidence="7">
    <location>
        <begin position="1"/>
        <end position="29"/>
    </location>
</feature>
<name>E9SGH0_RUMAL</name>
<dbReference type="InterPro" id="IPR017853">
    <property type="entry name" value="GH"/>
</dbReference>
<comment type="similarity">
    <text evidence="1">Belongs to the glycosyl hydrolase 5 (cellulase A) family.</text>
</comment>
<evidence type="ECO:0000256" key="7">
    <source>
        <dbReference type="SAM" id="SignalP"/>
    </source>
</evidence>
<keyword evidence="3" id="KW-0136">Cellulose degradation</keyword>
<keyword evidence="5" id="KW-0326">Glycosidase</keyword>
<dbReference type="PANTHER" id="PTHR31297:SF41">
    <property type="entry name" value="ENDOGLUCANASE, PUTATIVE (AFU_ORTHOLOGUE AFUA_5G01830)-RELATED"/>
    <property type="match status" value="1"/>
</dbReference>
<feature type="chain" id="PRO_5038638747" evidence="7">
    <location>
        <begin position="30"/>
        <end position="653"/>
    </location>
</feature>
<comment type="caution">
    <text evidence="9">The sequence shown here is derived from an EMBL/GenBank/DDBJ whole genome shotgun (WGS) entry which is preliminary data.</text>
</comment>
<dbReference type="InterPro" id="IPR001547">
    <property type="entry name" value="Glyco_hydro_5"/>
</dbReference>
<evidence type="ECO:0000256" key="2">
    <source>
        <dbReference type="ARBA" id="ARBA00022801"/>
    </source>
</evidence>
<dbReference type="GO" id="GO:0009986">
    <property type="term" value="C:cell surface"/>
    <property type="evidence" value="ECO:0007669"/>
    <property type="project" value="TreeGrafter"/>
</dbReference>
<evidence type="ECO:0000256" key="4">
    <source>
        <dbReference type="ARBA" id="ARBA00023277"/>
    </source>
</evidence>
<dbReference type="EMBL" id="ADKM02000123">
    <property type="protein sequence ID" value="EGC01628.1"/>
    <property type="molecule type" value="Genomic_DNA"/>
</dbReference>
<evidence type="ECO:0000256" key="1">
    <source>
        <dbReference type="ARBA" id="ARBA00005641"/>
    </source>
</evidence>
<keyword evidence="2 9" id="KW-0378">Hydrolase</keyword>
<dbReference type="RefSeq" id="WP_002852384.1">
    <property type="nucleotide sequence ID" value="NZ_ADKM02000123.1"/>
</dbReference>
<organism evidence="9 10">
    <name type="scientific">Ruminococcus albus 8</name>
    <dbReference type="NCBI Taxonomy" id="246199"/>
    <lineage>
        <taxon>Bacteria</taxon>
        <taxon>Bacillati</taxon>
        <taxon>Bacillota</taxon>
        <taxon>Clostridia</taxon>
        <taxon>Eubacteriales</taxon>
        <taxon>Oscillospiraceae</taxon>
        <taxon>Ruminococcus</taxon>
    </lineage>
</organism>
<dbReference type="Pfam" id="PF00150">
    <property type="entry name" value="Cellulase"/>
    <property type="match status" value="1"/>
</dbReference>
<dbReference type="GO" id="GO:0008422">
    <property type="term" value="F:beta-glucosidase activity"/>
    <property type="evidence" value="ECO:0007669"/>
    <property type="project" value="TreeGrafter"/>
</dbReference>
<gene>
    <name evidence="9" type="ORF">CUS_6389</name>
</gene>